<evidence type="ECO:0000313" key="2">
    <source>
        <dbReference type="EMBL" id="OGY40493.1"/>
    </source>
</evidence>
<dbReference type="STRING" id="1797529.A2570_01965"/>
<reference evidence="2 3" key="1">
    <citation type="journal article" date="2016" name="Nat. Commun.">
        <title>Thousands of microbial genomes shed light on interconnected biogeochemical processes in an aquifer system.</title>
        <authorList>
            <person name="Anantharaman K."/>
            <person name="Brown C.T."/>
            <person name="Hug L.A."/>
            <person name="Sharon I."/>
            <person name="Castelle C.J."/>
            <person name="Probst A.J."/>
            <person name="Thomas B.C."/>
            <person name="Singh A."/>
            <person name="Wilkins M.J."/>
            <person name="Karaoz U."/>
            <person name="Brodie E.L."/>
            <person name="Williams K.H."/>
            <person name="Hubbard S.S."/>
            <person name="Banfield J.F."/>
        </authorList>
    </citation>
    <scope>NUCLEOTIDE SEQUENCE [LARGE SCALE GENOMIC DNA]</scope>
</reference>
<sequence length="129" mass="14537">MRLFQKRFSGYVALTSVIVISFLVMIIVFAASFSGFYLRENISDDYSKAITRELSEACAHLALLKLSQNKNYLGDETINVNSDVCLIRPVQSVGGTKEIKTSANWQGLYTNLKIIVFSTTLELISWEEE</sequence>
<evidence type="ECO:0000256" key="1">
    <source>
        <dbReference type="SAM" id="Phobius"/>
    </source>
</evidence>
<dbReference type="AlphaFoldDB" id="A0A1G1XK69"/>
<keyword evidence="1" id="KW-0812">Transmembrane</keyword>
<accession>A0A1G1XK69</accession>
<name>A0A1G1XK69_9BACT</name>
<feature type="transmembrane region" description="Helical" evidence="1">
    <location>
        <begin position="12"/>
        <end position="38"/>
    </location>
</feature>
<keyword evidence="1" id="KW-0472">Membrane</keyword>
<proteinExistence type="predicted"/>
<keyword evidence="1" id="KW-1133">Transmembrane helix</keyword>
<organism evidence="2 3">
    <name type="scientific">Candidatus Brennerbacteria bacterium RIFOXYD1_FULL_41_16</name>
    <dbReference type="NCBI Taxonomy" id="1797529"/>
    <lineage>
        <taxon>Bacteria</taxon>
        <taxon>Candidatus Brenneribacteriota</taxon>
    </lineage>
</organism>
<gene>
    <name evidence="2" type="ORF">A2570_01965</name>
</gene>
<protein>
    <recommendedName>
        <fullName evidence="4">Type II secretion system protein GspI C-terminal domain-containing protein</fullName>
    </recommendedName>
</protein>
<dbReference type="Proteomes" id="UP000178570">
    <property type="component" value="Unassembled WGS sequence"/>
</dbReference>
<evidence type="ECO:0000313" key="3">
    <source>
        <dbReference type="Proteomes" id="UP000178570"/>
    </source>
</evidence>
<dbReference type="EMBL" id="MHHY01000007">
    <property type="protein sequence ID" value="OGY40493.1"/>
    <property type="molecule type" value="Genomic_DNA"/>
</dbReference>
<evidence type="ECO:0008006" key="4">
    <source>
        <dbReference type="Google" id="ProtNLM"/>
    </source>
</evidence>
<comment type="caution">
    <text evidence="2">The sequence shown here is derived from an EMBL/GenBank/DDBJ whole genome shotgun (WGS) entry which is preliminary data.</text>
</comment>